<dbReference type="PANTHER" id="PTHR40658:SF4">
    <property type="entry name" value="HYPOTHETICAL CYTOSOLIC PROTEIN"/>
    <property type="match status" value="1"/>
</dbReference>
<dbReference type="InterPro" id="IPR034660">
    <property type="entry name" value="DinB/YfiT-like"/>
</dbReference>
<evidence type="ECO:0000313" key="2">
    <source>
        <dbReference type="Proteomes" id="UP000182360"/>
    </source>
</evidence>
<dbReference type="OrthoDB" id="9786621at2"/>
<dbReference type="InterPro" id="IPR012550">
    <property type="entry name" value="DUF1706"/>
</dbReference>
<dbReference type="PIRSF" id="PIRSF031551">
    <property type="entry name" value="DUF1706"/>
    <property type="match status" value="1"/>
</dbReference>
<dbReference type="PANTHER" id="PTHR40658">
    <property type="match status" value="1"/>
</dbReference>
<dbReference type="STRING" id="163.SAMN04487775_101181"/>
<protein>
    <recommendedName>
        <fullName evidence="3">ClbS/DfsB family four-helix bundle protein</fullName>
    </recommendedName>
</protein>
<dbReference type="AlphaFoldDB" id="A0A1H9H553"/>
<evidence type="ECO:0000313" key="1">
    <source>
        <dbReference type="EMBL" id="SEQ57423.1"/>
    </source>
</evidence>
<evidence type="ECO:0008006" key="3">
    <source>
        <dbReference type="Google" id="ProtNLM"/>
    </source>
</evidence>
<accession>A0A1H9H553</accession>
<dbReference type="EMBL" id="FOFU01000006">
    <property type="protein sequence ID" value="SEQ57423.1"/>
    <property type="molecule type" value="Genomic_DNA"/>
</dbReference>
<gene>
    <name evidence="1" type="ORF">SAMN04487977_10652</name>
</gene>
<organism evidence="1 2">
    <name type="scientific">Treponema bryantii</name>
    <dbReference type="NCBI Taxonomy" id="163"/>
    <lineage>
        <taxon>Bacteria</taxon>
        <taxon>Pseudomonadati</taxon>
        <taxon>Spirochaetota</taxon>
        <taxon>Spirochaetia</taxon>
        <taxon>Spirochaetales</taxon>
        <taxon>Treponemataceae</taxon>
        <taxon>Treponema</taxon>
    </lineage>
</organism>
<sequence length="182" mass="21280">MPRPKTKDDLLTAAKENYDKLIKLIDGMSEKELNTPFDFSGEPSKKEAHWSRDRNVRDVLIHLYEWHQLMLKFPKNNKDITDKKSAIAFLPSEYSWKTYGAMNVMFWNNHQKTSLEEARKLLDKSHADVINLIESYSNEELFIPKYFAWTGNAALGDYCVSTTSSHYDWAMKKIKAHIKNCK</sequence>
<dbReference type="Proteomes" id="UP000182360">
    <property type="component" value="Unassembled WGS sequence"/>
</dbReference>
<dbReference type="RefSeq" id="WP_074644064.1">
    <property type="nucleotide sequence ID" value="NZ_FOFU01000006.1"/>
</dbReference>
<dbReference type="Gene3D" id="1.20.120.450">
    <property type="entry name" value="dinb family like domain"/>
    <property type="match status" value="1"/>
</dbReference>
<dbReference type="SUPFAM" id="SSF109854">
    <property type="entry name" value="DinB/YfiT-like putative metalloenzymes"/>
    <property type="match status" value="1"/>
</dbReference>
<keyword evidence="2" id="KW-1185">Reference proteome</keyword>
<reference evidence="1 2" key="1">
    <citation type="submission" date="2016-10" db="EMBL/GenBank/DDBJ databases">
        <authorList>
            <person name="de Groot N.N."/>
        </authorList>
    </citation>
    <scope>NUCLEOTIDE SEQUENCE [LARGE SCALE GENOMIC DNA]</scope>
    <source>
        <strain evidence="1 2">B25</strain>
    </source>
</reference>
<dbReference type="Pfam" id="PF08020">
    <property type="entry name" value="DUF1706"/>
    <property type="match status" value="1"/>
</dbReference>
<proteinExistence type="predicted"/>
<name>A0A1H9H553_9SPIR</name>